<organism evidence="1 2">
    <name type="scientific">Baudoinia panamericana (strain UAMH 10762)</name>
    <name type="common">Angels' share fungus</name>
    <name type="synonym">Baudoinia compniacensis (strain UAMH 10762)</name>
    <dbReference type="NCBI Taxonomy" id="717646"/>
    <lineage>
        <taxon>Eukaryota</taxon>
        <taxon>Fungi</taxon>
        <taxon>Dikarya</taxon>
        <taxon>Ascomycota</taxon>
        <taxon>Pezizomycotina</taxon>
        <taxon>Dothideomycetes</taxon>
        <taxon>Dothideomycetidae</taxon>
        <taxon>Mycosphaerellales</taxon>
        <taxon>Teratosphaeriaceae</taxon>
        <taxon>Baudoinia</taxon>
    </lineage>
</organism>
<dbReference type="Proteomes" id="UP000011761">
    <property type="component" value="Unassembled WGS sequence"/>
</dbReference>
<evidence type="ECO:0000313" key="1">
    <source>
        <dbReference type="EMBL" id="EMC96112.1"/>
    </source>
</evidence>
<evidence type="ECO:0000313" key="2">
    <source>
        <dbReference type="Proteomes" id="UP000011761"/>
    </source>
</evidence>
<sequence length="59" mass="6498">MAGTYALPPSPVLSSLRSRAQLSHKLCEDCKRQVGSSKPTATRFTNRAGWQLPRHVFGT</sequence>
<dbReference type="GeneID" id="19107773"/>
<reference evidence="1 2" key="1">
    <citation type="journal article" date="2012" name="PLoS Pathog.">
        <title>Diverse lifestyles and strategies of plant pathogenesis encoded in the genomes of eighteen Dothideomycetes fungi.</title>
        <authorList>
            <person name="Ohm R.A."/>
            <person name="Feau N."/>
            <person name="Henrissat B."/>
            <person name="Schoch C.L."/>
            <person name="Horwitz B.A."/>
            <person name="Barry K.W."/>
            <person name="Condon B.J."/>
            <person name="Copeland A.C."/>
            <person name="Dhillon B."/>
            <person name="Glaser F."/>
            <person name="Hesse C.N."/>
            <person name="Kosti I."/>
            <person name="LaButti K."/>
            <person name="Lindquist E.A."/>
            <person name="Lucas S."/>
            <person name="Salamov A.A."/>
            <person name="Bradshaw R.E."/>
            <person name="Ciuffetti L."/>
            <person name="Hamelin R.C."/>
            <person name="Kema G.H.J."/>
            <person name="Lawrence C."/>
            <person name="Scott J.A."/>
            <person name="Spatafora J.W."/>
            <person name="Turgeon B.G."/>
            <person name="de Wit P.J.G.M."/>
            <person name="Zhong S."/>
            <person name="Goodwin S.B."/>
            <person name="Grigoriev I.V."/>
        </authorList>
    </citation>
    <scope>NUCLEOTIDE SEQUENCE [LARGE SCALE GENOMIC DNA]</scope>
    <source>
        <strain evidence="1 2">UAMH 10762</strain>
    </source>
</reference>
<dbReference type="AlphaFoldDB" id="M2LP04"/>
<dbReference type="RefSeq" id="XP_007677324.1">
    <property type="nucleotide sequence ID" value="XM_007679134.1"/>
</dbReference>
<accession>M2LP04</accession>
<gene>
    <name evidence="1" type="ORF">BAUCODRAFT_123389</name>
</gene>
<name>M2LP04_BAUPA</name>
<dbReference type="EMBL" id="KB445556">
    <property type="protein sequence ID" value="EMC96112.1"/>
    <property type="molecule type" value="Genomic_DNA"/>
</dbReference>
<dbReference type="HOGENOM" id="CLU_2960381_0_0_1"/>
<protein>
    <submittedName>
        <fullName evidence="1">Uncharacterized protein</fullName>
    </submittedName>
</protein>
<proteinExistence type="predicted"/>
<keyword evidence="2" id="KW-1185">Reference proteome</keyword>
<dbReference type="KEGG" id="bcom:BAUCODRAFT_123389"/>